<evidence type="ECO:0000313" key="2">
    <source>
        <dbReference type="EMBL" id="EFX66483.1"/>
    </source>
</evidence>
<proteinExistence type="predicted"/>
<keyword evidence="3" id="KW-1185">Reference proteome</keyword>
<dbReference type="PhylomeDB" id="E9HP15"/>
<dbReference type="HOGENOM" id="CLU_1574604_0_0_1"/>
<protein>
    <submittedName>
        <fullName evidence="2">Uncharacterized protein</fullName>
    </submittedName>
</protein>
<reference evidence="2 3" key="1">
    <citation type="journal article" date="2011" name="Science">
        <title>The ecoresponsive genome of Daphnia pulex.</title>
        <authorList>
            <person name="Colbourne J.K."/>
            <person name="Pfrender M.E."/>
            <person name="Gilbert D."/>
            <person name="Thomas W.K."/>
            <person name="Tucker A."/>
            <person name="Oakley T.H."/>
            <person name="Tokishita S."/>
            <person name="Aerts A."/>
            <person name="Arnold G.J."/>
            <person name="Basu M.K."/>
            <person name="Bauer D.J."/>
            <person name="Caceres C.E."/>
            <person name="Carmel L."/>
            <person name="Casola C."/>
            <person name="Choi J.H."/>
            <person name="Detter J.C."/>
            <person name="Dong Q."/>
            <person name="Dusheyko S."/>
            <person name="Eads B.D."/>
            <person name="Frohlich T."/>
            <person name="Geiler-Samerotte K.A."/>
            <person name="Gerlach D."/>
            <person name="Hatcher P."/>
            <person name="Jogdeo S."/>
            <person name="Krijgsveld J."/>
            <person name="Kriventseva E.V."/>
            <person name="Kultz D."/>
            <person name="Laforsch C."/>
            <person name="Lindquist E."/>
            <person name="Lopez J."/>
            <person name="Manak J.R."/>
            <person name="Muller J."/>
            <person name="Pangilinan J."/>
            <person name="Patwardhan R.P."/>
            <person name="Pitluck S."/>
            <person name="Pritham E.J."/>
            <person name="Rechtsteiner A."/>
            <person name="Rho M."/>
            <person name="Rogozin I.B."/>
            <person name="Sakarya O."/>
            <person name="Salamov A."/>
            <person name="Schaack S."/>
            <person name="Shapiro H."/>
            <person name="Shiga Y."/>
            <person name="Skalitzky C."/>
            <person name="Smith Z."/>
            <person name="Souvorov A."/>
            <person name="Sung W."/>
            <person name="Tang Z."/>
            <person name="Tsuchiya D."/>
            <person name="Tu H."/>
            <person name="Vos H."/>
            <person name="Wang M."/>
            <person name="Wolf Y.I."/>
            <person name="Yamagata H."/>
            <person name="Yamada T."/>
            <person name="Ye Y."/>
            <person name="Shaw J.R."/>
            <person name="Andrews J."/>
            <person name="Crease T.J."/>
            <person name="Tang H."/>
            <person name="Lucas S.M."/>
            <person name="Robertson H.M."/>
            <person name="Bork P."/>
            <person name="Koonin E.V."/>
            <person name="Zdobnov E.M."/>
            <person name="Grigoriev I.V."/>
            <person name="Lynch M."/>
            <person name="Boore J.L."/>
        </authorList>
    </citation>
    <scope>NUCLEOTIDE SEQUENCE [LARGE SCALE GENOMIC DNA]</scope>
</reference>
<dbReference type="AlphaFoldDB" id="E9HP15"/>
<sequence length="192" mass="22028">MNDTDSAPSPAKKIFKRNIPSRRVKTAEKSPRLEAQPDRGVPQRPNHGRGQSERRLGAQEAFQPRPRLVQMKGSLYGQGLADSGKKRRASTSKPEIQESSDPFKPALDAVDQYEHVDRLVLKRVSQIRNEDEVFVEQKMSQKLKFHQKESVKFIYCFLQPRSLLGWKKEMQLSQTVEFLKGETVARVTPEKI</sequence>
<dbReference type="EMBL" id="GL732702">
    <property type="protein sequence ID" value="EFX66483.1"/>
    <property type="molecule type" value="Genomic_DNA"/>
</dbReference>
<name>E9HP15_DAPPU</name>
<evidence type="ECO:0000313" key="3">
    <source>
        <dbReference type="Proteomes" id="UP000000305"/>
    </source>
</evidence>
<evidence type="ECO:0000256" key="1">
    <source>
        <dbReference type="SAM" id="MobiDB-lite"/>
    </source>
</evidence>
<organism evidence="2 3">
    <name type="scientific">Daphnia pulex</name>
    <name type="common">Water flea</name>
    <dbReference type="NCBI Taxonomy" id="6669"/>
    <lineage>
        <taxon>Eukaryota</taxon>
        <taxon>Metazoa</taxon>
        <taxon>Ecdysozoa</taxon>
        <taxon>Arthropoda</taxon>
        <taxon>Crustacea</taxon>
        <taxon>Branchiopoda</taxon>
        <taxon>Diplostraca</taxon>
        <taxon>Cladocera</taxon>
        <taxon>Anomopoda</taxon>
        <taxon>Daphniidae</taxon>
        <taxon>Daphnia</taxon>
    </lineage>
</organism>
<accession>E9HP15</accession>
<gene>
    <name evidence="2" type="ORF">DAPPUDRAFT_332121</name>
</gene>
<feature type="compositionally biased region" description="Basic residues" evidence="1">
    <location>
        <begin position="13"/>
        <end position="24"/>
    </location>
</feature>
<feature type="compositionally biased region" description="Polar residues" evidence="1">
    <location>
        <begin position="91"/>
        <end position="100"/>
    </location>
</feature>
<dbReference type="Proteomes" id="UP000000305">
    <property type="component" value="Unassembled WGS sequence"/>
</dbReference>
<feature type="compositionally biased region" description="Basic and acidic residues" evidence="1">
    <location>
        <begin position="25"/>
        <end position="37"/>
    </location>
</feature>
<dbReference type="InParanoid" id="E9HP15"/>
<feature type="region of interest" description="Disordered" evidence="1">
    <location>
        <begin position="1"/>
        <end position="102"/>
    </location>
</feature>
<dbReference type="KEGG" id="dpx:DAPPUDRAFT_332121"/>